<dbReference type="EMBL" id="QTSX02001455">
    <property type="protein sequence ID" value="KAJ9081845.1"/>
    <property type="molecule type" value="Genomic_DNA"/>
</dbReference>
<keyword evidence="2" id="KW-1185">Reference proteome</keyword>
<gene>
    <name evidence="1" type="ORF">DSO57_1010519</name>
</gene>
<evidence type="ECO:0000313" key="2">
    <source>
        <dbReference type="Proteomes" id="UP001165960"/>
    </source>
</evidence>
<evidence type="ECO:0000313" key="1">
    <source>
        <dbReference type="EMBL" id="KAJ9081845.1"/>
    </source>
</evidence>
<name>A0ACC2U4T3_9FUNG</name>
<reference evidence="1" key="1">
    <citation type="submission" date="2022-04" db="EMBL/GenBank/DDBJ databases">
        <title>Genome of the entomopathogenic fungus Entomophthora muscae.</title>
        <authorList>
            <person name="Elya C."/>
            <person name="Lovett B.R."/>
            <person name="Lee E."/>
            <person name="Macias A.M."/>
            <person name="Hajek A.E."/>
            <person name="De Bivort B.L."/>
            <person name="Kasson M.T."/>
            <person name="De Fine Licht H.H."/>
            <person name="Stajich J.E."/>
        </authorList>
    </citation>
    <scope>NUCLEOTIDE SEQUENCE</scope>
    <source>
        <strain evidence="1">Berkeley</strain>
    </source>
</reference>
<proteinExistence type="predicted"/>
<organism evidence="1 2">
    <name type="scientific">Entomophthora muscae</name>
    <dbReference type="NCBI Taxonomy" id="34485"/>
    <lineage>
        <taxon>Eukaryota</taxon>
        <taxon>Fungi</taxon>
        <taxon>Fungi incertae sedis</taxon>
        <taxon>Zoopagomycota</taxon>
        <taxon>Entomophthoromycotina</taxon>
        <taxon>Entomophthoromycetes</taxon>
        <taxon>Entomophthorales</taxon>
        <taxon>Entomophthoraceae</taxon>
        <taxon>Entomophthora</taxon>
    </lineage>
</organism>
<protein>
    <submittedName>
        <fullName evidence="1">Uncharacterized protein</fullName>
    </submittedName>
</protein>
<comment type="caution">
    <text evidence="1">The sequence shown here is derived from an EMBL/GenBank/DDBJ whole genome shotgun (WGS) entry which is preliminary data.</text>
</comment>
<sequence length="182" mass="19859">MPVNIGAVPDLLEAETRVLSQCPEFYAEDTLILSQAIYLGLFWLGLIILLNPKISQNDLVGDSPPHGDCFLLSCDFSHIHGLNGQDRLGWCRLGCVLFTQHTCFEKIQDVLAHTQPPNITFHDFKEVKPSGMSQGVVVVQYSVASLCGGNIGRLFPCLCAAADIAHISGELTFIALQLVDGY</sequence>
<dbReference type="Proteomes" id="UP001165960">
    <property type="component" value="Unassembled WGS sequence"/>
</dbReference>
<accession>A0ACC2U4T3</accession>